<organism evidence="6">
    <name type="scientific">Brevibacterium helvolum</name>
    <dbReference type="NCBI Taxonomy" id="1704"/>
    <lineage>
        <taxon>Bacteria</taxon>
        <taxon>Bacillati</taxon>
        <taxon>Actinomycetota</taxon>
        <taxon>Actinomycetes</taxon>
        <taxon>Micrococcales</taxon>
        <taxon>Brevibacteriaceae</taxon>
        <taxon>Brevibacterium</taxon>
    </lineage>
</organism>
<dbReference type="CDD" id="cd02856">
    <property type="entry name" value="E_set_GDE_Isoamylase_N"/>
    <property type="match status" value="1"/>
</dbReference>
<dbReference type="Gene3D" id="2.60.40.10">
    <property type="entry name" value="Immunoglobulins"/>
    <property type="match status" value="1"/>
</dbReference>
<feature type="compositionally biased region" description="Acidic residues" evidence="4">
    <location>
        <begin position="722"/>
        <end position="731"/>
    </location>
</feature>
<dbReference type="SUPFAM" id="SSF51011">
    <property type="entry name" value="Glycosyl hydrolase domain"/>
    <property type="match status" value="1"/>
</dbReference>
<feature type="compositionally biased region" description="Low complexity" evidence="4">
    <location>
        <begin position="732"/>
        <end position="746"/>
    </location>
</feature>
<evidence type="ECO:0000256" key="1">
    <source>
        <dbReference type="ARBA" id="ARBA00008061"/>
    </source>
</evidence>
<dbReference type="Pfam" id="PF02922">
    <property type="entry name" value="CBM_48"/>
    <property type="match status" value="1"/>
</dbReference>
<dbReference type="SUPFAM" id="SSF51445">
    <property type="entry name" value="(Trans)glycosidases"/>
    <property type="match status" value="1"/>
</dbReference>
<dbReference type="SUPFAM" id="SSF81296">
    <property type="entry name" value="E set domains"/>
    <property type="match status" value="1"/>
</dbReference>
<dbReference type="EMBL" id="AY485211">
    <property type="protein sequence ID" value="AAR83844.1"/>
    <property type="molecule type" value="Genomic_DNA"/>
</dbReference>
<dbReference type="Gene3D" id="2.60.40.1180">
    <property type="entry name" value="Golgi alpha-mannosidase II"/>
    <property type="match status" value="1"/>
</dbReference>
<dbReference type="InterPro" id="IPR006047">
    <property type="entry name" value="GH13_cat_dom"/>
</dbReference>
<dbReference type="AlphaFoldDB" id="Q6RYX6"/>
<proteinExistence type="inferred from homology"/>
<evidence type="ECO:0000256" key="2">
    <source>
        <dbReference type="ARBA" id="ARBA00022801"/>
    </source>
</evidence>
<sequence>MEVWPGNAYPLGATFDGTGTNFALFSERAERVELCLLADDLTETRIELTEVDGYVWHCYLPHIQPGQKYGYRVHGPYDPASGNRFNPNKLLMDPYAKAVAGQIDWVIDPALFSYEFGDPDSRNDADSAPHTMHGVVINPFFEWDGDRQLKIPYHQSVIYEAHVKGLTQLHPEIPEEQRGTYAGVAHPAVIEHLKKVGATAIELMPVHQFVNDGTLVEKGLNNYWGYNTIGFFAPQNTYSATGDVGHQVQEFLVMVRDLHRAGIEVILDVVYNHTAEGNHLGPTLSFKGIDNQAYYRLVDNNCKHYMDYTGTGNSLNVRHPHSLQLLMDSLRYWVTEMHVDGFRFDLASTLAREFYDVDKLSTFFELIQQDPVVSQVKLIAEPWDVGPGGYQVGNFPPQWTEWNGKFRDTVRDFWRGEPSTLGEFASRLTGSADLYESSARRPVASINFVTAHDGFTMRDLVSYNEKHNDANGEGNNDGESHNRSWNCGVEGDTDDEKVLALRARQQRNFIGTLLLSQGVPMLLHGDELGRTQQGNNNTYCQDSELSWIHWEAMDQPLVEFTAFVNKLRHDHPTFRRSRFFDGRPVRRGEGEKLPDIVWLKTDGTEMLPEDWGSGFGRTIGVFYNGDGIQEQDSRGRRITDDSFIMAFNAHDDAVDFCLPAEEYSQYWEVQFDTAAQADDYEPLKAGATLKLDAKSMVVLRAYSGPEEEVDYSAAASVASMAEQEEAQEEMVEAQTKAAEASEARATGADEDAKA</sequence>
<accession>Q6RYX6</accession>
<evidence type="ECO:0000256" key="3">
    <source>
        <dbReference type="ARBA" id="ARBA00023295"/>
    </source>
</evidence>
<protein>
    <submittedName>
        <fullName evidence="6">Glycogen debranching enzyme</fullName>
    </submittedName>
</protein>
<dbReference type="InterPro" id="IPR044505">
    <property type="entry name" value="GlgX_Isoamylase_N_E_set"/>
</dbReference>
<name>Q6RYX6_BREHE</name>
<feature type="domain" description="Glycosyl hydrolase family 13 catalytic" evidence="5">
    <location>
        <begin position="168"/>
        <end position="568"/>
    </location>
</feature>
<dbReference type="SMART" id="SM00642">
    <property type="entry name" value="Aamy"/>
    <property type="match status" value="1"/>
</dbReference>
<reference evidence="6" key="1">
    <citation type="submission" date="2003-11" db="EMBL/GenBank/DDBJ databases">
        <title>Molecular Cloning and Nucleotide Sequence of a Gene Encoding a Glycogen Debranching Enzyme in the Trehalose Operon from Brevibacterium helvolum.</title>
        <authorList>
            <person name="Kim C.H."/>
        </authorList>
    </citation>
    <scope>NUCLEOTIDE SEQUENCE</scope>
</reference>
<dbReference type="CDD" id="cd11326">
    <property type="entry name" value="AmyAc_Glg_debranch"/>
    <property type="match status" value="1"/>
</dbReference>
<comment type="similarity">
    <text evidence="1">Belongs to the glycosyl hydrolase 13 family.</text>
</comment>
<dbReference type="InterPro" id="IPR013780">
    <property type="entry name" value="Glyco_hydro_b"/>
</dbReference>
<keyword evidence="2" id="KW-0378">Hydrolase</keyword>
<dbReference type="NCBIfam" id="TIGR02100">
    <property type="entry name" value="glgX_debranch"/>
    <property type="match status" value="1"/>
</dbReference>
<dbReference type="InterPro" id="IPR017853">
    <property type="entry name" value="GH"/>
</dbReference>
<dbReference type="Gene3D" id="3.20.20.80">
    <property type="entry name" value="Glycosidases"/>
    <property type="match status" value="1"/>
</dbReference>
<dbReference type="InterPro" id="IPR013783">
    <property type="entry name" value="Ig-like_fold"/>
</dbReference>
<dbReference type="InterPro" id="IPR011837">
    <property type="entry name" value="Glycogen_debranch_GlgX"/>
</dbReference>
<dbReference type="CAZy" id="CBM48">
    <property type="family name" value="Carbohydrate-Binding Module Family 48"/>
</dbReference>
<evidence type="ECO:0000259" key="5">
    <source>
        <dbReference type="SMART" id="SM00642"/>
    </source>
</evidence>
<keyword evidence="3" id="KW-0326">Glycosidase</keyword>
<evidence type="ECO:0000256" key="4">
    <source>
        <dbReference type="SAM" id="MobiDB-lite"/>
    </source>
</evidence>
<dbReference type="GO" id="GO:0004135">
    <property type="term" value="F:amylo-alpha-1,6-glucosidase activity"/>
    <property type="evidence" value="ECO:0007669"/>
    <property type="project" value="InterPro"/>
</dbReference>
<dbReference type="GO" id="GO:0005980">
    <property type="term" value="P:glycogen catabolic process"/>
    <property type="evidence" value="ECO:0007669"/>
    <property type="project" value="InterPro"/>
</dbReference>
<dbReference type="InterPro" id="IPR014756">
    <property type="entry name" value="Ig_E-set"/>
</dbReference>
<feature type="region of interest" description="Disordered" evidence="4">
    <location>
        <begin position="720"/>
        <end position="754"/>
    </location>
</feature>
<dbReference type="Pfam" id="PF00128">
    <property type="entry name" value="Alpha-amylase"/>
    <property type="match status" value="1"/>
</dbReference>
<dbReference type="CAZy" id="GH13">
    <property type="family name" value="Glycoside Hydrolase Family 13"/>
</dbReference>
<dbReference type="PANTHER" id="PTHR43002">
    <property type="entry name" value="GLYCOGEN DEBRANCHING ENZYME"/>
    <property type="match status" value="1"/>
</dbReference>
<dbReference type="InterPro" id="IPR004193">
    <property type="entry name" value="Glyco_hydro_13_N"/>
</dbReference>
<evidence type="ECO:0000313" key="6">
    <source>
        <dbReference type="EMBL" id="AAR83844.1"/>
    </source>
</evidence>